<dbReference type="AlphaFoldDB" id="A0A0K8T8R2"/>
<accession>A0A0K8T8R2</accession>
<evidence type="ECO:0000313" key="2">
    <source>
        <dbReference type="EMBL" id="JAG61943.1"/>
    </source>
</evidence>
<name>A0A0K8T8R2_LYGHE</name>
<evidence type="ECO:0000256" key="1">
    <source>
        <dbReference type="SAM" id="MobiDB-lite"/>
    </source>
</evidence>
<organism evidence="2">
    <name type="scientific">Lygus hesperus</name>
    <name type="common">Western plant bug</name>
    <dbReference type="NCBI Taxonomy" id="30085"/>
    <lineage>
        <taxon>Eukaryota</taxon>
        <taxon>Metazoa</taxon>
        <taxon>Ecdysozoa</taxon>
        <taxon>Arthropoda</taxon>
        <taxon>Hexapoda</taxon>
        <taxon>Insecta</taxon>
        <taxon>Pterygota</taxon>
        <taxon>Neoptera</taxon>
        <taxon>Paraneoptera</taxon>
        <taxon>Hemiptera</taxon>
        <taxon>Heteroptera</taxon>
        <taxon>Panheteroptera</taxon>
        <taxon>Cimicomorpha</taxon>
        <taxon>Miridae</taxon>
        <taxon>Mirini</taxon>
        <taxon>Lygus</taxon>
    </lineage>
</organism>
<dbReference type="EMBL" id="GBRD01003878">
    <property type="protein sequence ID" value="JAG61943.1"/>
    <property type="molecule type" value="Transcribed_RNA"/>
</dbReference>
<protein>
    <submittedName>
        <fullName evidence="2">Uncharacterized protein</fullName>
    </submittedName>
</protein>
<proteinExistence type="predicted"/>
<sequence>MERRFVIYRSQCEIIMICWEAYQQRMRPVDRGRNFQTCDRHTVPPLRNSKGEGARRSHGRNSFFHEVPLGYYNCQGPTAWLAGLQTAKLKNVASEKLMCSRAQ</sequence>
<feature type="region of interest" description="Disordered" evidence="1">
    <location>
        <begin position="38"/>
        <end position="58"/>
    </location>
</feature>
<reference evidence="2" key="1">
    <citation type="submission" date="2014-09" db="EMBL/GenBank/DDBJ databases">
        <authorList>
            <person name="Magalhaes I.L.F."/>
            <person name="Oliveira U."/>
            <person name="Santos F.R."/>
            <person name="Vidigal T.H.D.A."/>
            <person name="Brescovit A.D."/>
            <person name="Santos A.J."/>
        </authorList>
    </citation>
    <scope>NUCLEOTIDE SEQUENCE</scope>
</reference>